<dbReference type="AlphaFoldDB" id="A0AAD6S6F4"/>
<gene>
    <name evidence="2" type="ORF">C8F04DRAFT_245188</name>
</gene>
<dbReference type="EMBL" id="JARJCM010000217">
    <property type="protein sequence ID" value="KAJ7022081.1"/>
    <property type="molecule type" value="Genomic_DNA"/>
</dbReference>
<evidence type="ECO:0000313" key="3">
    <source>
        <dbReference type="Proteomes" id="UP001218188"/>
    </source>
</evidence>
<accession>A0AAD6S6F4</accession>
<sequence>MAFFFCQRGTQPIGSLYGRVLALRWASPHQRKRRIKPNNHHKVHRKSAVLYEKEYLHSPENQSPPHLQDGGDYGYSTALYGTDVILTDQGSGFETVQPNGRRSAERTSGTSRYPTATLPLLCRPRNQRNIRLDKGSDGPAGIPFRRLNNYRFAKSVQAGRTSPSRQPRHCEGVGYAFFHIQKHAEMLSEFLQKVIKKYPSVEDKS</sequence>
<proteinExistence type="predicted"/>
<comment type="caution">
    <text evidence="2">The sequence shown here is derived from an EMBL/GenBank/DDBJ whole genome shotgun (WGS) entry which is preliminary data.</text>
</comment>
<evidence type="ECO:0000256" key="1">
    <source>
        <dbReference type="SAM" id="MobiDB-lite"/>
    </source>
</evidence>
<feature type="region of interest" description="Disordered" evidence="1">
    <location>
        <begin position="90"/>
        <end position="117"/>
    </location>
</feature>
<keyword evidence="3" id="KW-1185">Reference proteome</keyword>
<dbReference type="Proteomes" id="UP001218188">
    <property type="component" value="Unassembled WGS sequence"/>
</dbReference>
<feature type="compositionally biased region" description="Polar residues" evidence="1">
    <location>
        <begin position="90"/>
        <end position="114"/>
    </location>
</feature>
<name>A0AAD6S6F4_9AGAR</name>
<reference evidence="2" key="1">
    <citation type="submission" date="2023-03" db="EMBL/GenBank/DDBJ databases">
        <title>Massive genome expansion in bonnet fungi (Mycena s.s.) driven by repeated elements and novel gene families across ecological guilds.</title>
        <authorList>
            <consortium name="Lawrence Berkeley National Laboratory"/>
            <person name="Harder C.B."/>
            <person name="Miyauchi S."/>
            <person name="Viragh M."/>
            <person name="Kuo A."/>
            <person name="Thoen E."/>
            <person name="Andreopoulos B."/>
            <person name="Lu D."/>
            <person name="Skrede I."/>
            <person name="Drula E."/>
            <person name="Henrissat B."/>
            <person name="Morin E."/>
            <person name="Kohler A."/>
            <person name="Barry K."/>
            <person name="LaButti K."/>
            <person name="Morin E."/>
            <person name="Salamov A."/>
            <person name="Lipzen A."/>
            <person name="Mereny Z."/>
            <person name="Hegedus B."/>
            <person name="Baldrian P."/>
            <person name="Stursova M."/>
            <person name="Weitz H."/>
            <person name="Taylor A."/>
            <person name="Grigoriev I.V."/>
            <person name="Nagy L.G."/>
            <person name="Martin F."/>
            <person name="Kauserud H."/>
        </authorList>
    </citation>
    <scope>NUCLEOTIDE SEQUENCE</scope>
    <source>
        <strain evidence="2">CBHHK200</strain>
    </source>
</reference>
<organism evidence="2 3">
    <name type="scientific">Mycena alexandri</name>
    <dbReference type="NCBI Taxonomy" id="1745969"/>
    <lineage>
        <taxon>Eukaryota</taxon>
        <taxon>Fungi</taxon>
        <taxon>Dikarya</taxon>
        <taxon>Basidiomycota</taxon>
        <taxon>Agaricomycotina</taxon>
        <taxon>Agaricomycetes</taxon>
        <taxon>Agaricomycetidae</taxon>
        <taxon>Agaricales</taxon>
        <taxon>Marasmiineae</taxon>
        <taxon>Mycenaceae</taxon>
        <taxon>Mycena</taxon>
    </lineage>
</organism>
<protein>
    <submittedName>
        <fullName evidence="2">Uncharacterized protein</fullName>
    </submittedName>
</protein>
<evidence type="ECO:0000313" key="2">
    <source>
        <dbReference type="EMBL" id="KAJ7022081.1"/>
    </source>
</evidence>